<evidence type="ECO:0000313" key="2">
    <source>
        <dbReference type="EMBL" id="KAJ6641913.1"/>
    </source>
</evidence>
<proteinExistence type="predicted"/>
<keyword evidence="3" id="KW-1185">Reference proteome</keyword>
<gene>
    <name evidence="2" type="ORF">Bhyg_06858</name>
</gene>
<evidence type="ECO:0000256" key="1">
    <source>
        <dbReference type="SAM" id="SignalP"/>
    </source>
</evidence>
<evidence type="ECO:0000313" key="3">
    <source>
        <dbReference type="Proteomes" id="UP001151699"/>
    </source>
</evidence>
<reference evidence="2" key="1">
    <citation type="submission" date="2022-07" db="EMBL/GenBank/DDBJ databases">
        <authorList>
            <person name="Trinca V."/>
            <person name="Uliana J.V.C."/>
            <person name="Torres T.T."/>
            <person name="Ward R.J."/>
            <person name="Monesi N."/>
        </authorList>
    </citation>
    <scope>NUCLEOTIDE SEQUENCE</scope>
    <source>
        <strain evidence="2">HSMRA1968</strain>
        <tissue evidence="2">Whole embryos</tissue>
    </source>
</reference>
<organism evidence="2 3">
    <name type="scientific">Pseudolycoriella hygida</name>
    <dbReference type="NCBI Taxonomy" id="35572"/>
    <lineage>
        <taxon>Eukaryota</taxon>
        <taxon>Metazoa</taxon>
        <taxon>Ecdysozoa</taxon>
        <taxon>Arthropoda</taxon>
        <taxon>Hexapoda</taxon>
        <taxon>Insecta</taxon>
        <taxon>Pterygota</taxon>
        <taxon>Neoptera</taxon>
        <taxon>Endopterygota</taxon>
        <taxon>Diptera</taxon>
        <taxon>Nematocera</taxon>
        <taxon>Sciaroidea</taxon>
        <taxon>Sciaridae</taxon>
        <taxon>Pseudolycoriella</taxon>
    </lineage>
</organism>
<name>A0A9Q0N1I1_9DIPT</name>
<feature type="chain" id="PRO_5040358110" evidence="1">
    <location>
        <begin position="19"/>
        <end position="110"/>
    </location>
</feature>
<protein>
    <submittedName>
        <fullName evidence="2">Uncharacterized protein</fullName>
    </submittedName>
</protein>
<comment type="caution">
    <text evidence="2">The sequence shown here is derived from an EMBL/GenBank/DDBJ whole genome shotgun (WGS) entry which is preliminary data.</text>
</comment>
<feature type="signal peptide" evidence="1">
    <location>
        <begin position="1"/>
        <end position="18"/>
    </location>
</feature>
<sequence length="110" mass="11324">MCNKIIFLTLAIIAGVSAEAKPEAKPAVVAPLAYTAEVVVDAPVVATSSQFIARNYNGFAAPLVTAPIAYTASAYSPYYASPYAYAVNPVAPVKSVVAAPIKYTSAAVLV</sequence>
<accession>A0A9Q0N1I1</accession>
<keyword evidence="1" id="KW-0732">Signal</keyword>
<dbReference type="OrthoDB" id="7492791at2759"/>
<dbReference type="AlphaFoldDB" id="A0A9Q0N1I1"/>
<dbReference type="EMBL" id="WJQU01000002">
    <property type="protein sequence ID" value="KAJ6641913.1"/>
    <property type="molecule type" value="Genomic_DNA"/>
</dbReference>
<dbReference type="Proteomes" id="UP001151699">
    <property type="component" value="Chromosome B"/>
</dbReference>